<dbReference type="PANTHER" id="PTHR43404">
    <property type="entry name" value="LIPOPOLYSACCHARIDE CHOLINEPHOSPHOTRANSFERASE LICD"/>
    <property type="match status" value="1"/>
</dbReference>
<evidence type="ECO:0000259" key="1">
    <source>
        <dbReference type="Pfam" id="PF04991"/>
    </source>
</evidence>
<dbReference type="OrthoDB" id="9786100at2"/>
<organism evidence="2 3">
    <name type="scientific">Legionella londiniensis</name>
    <dbReference type="NCBI Taxonomy" id="45068"/>
    <lineage>
        <taxon>Bacteria</taxon>
        <taxon>Pseudomonadati</taxon>
        <taxon>Pseudomonadota</taxon>
        <taxon>Gammaproteobacteria</taxon>
        <taxon>Legionellales</taxon>
        <taxon>Legionellaceae</taxon>
        <taxon>Legionella</taxon>
    </lineage>
</organism>
<protein>
    <submittedName>
        <fullName evidence="2">LicD family protein (Phosphorylcholine metabolism)</fullName>
    </submittedName>
</protein>
<dbReference type="EMBL" id="LNYK01000030">
    <property type="protein sequence ID" value="KTD20147.1"/>
    <property type="molecule type" value="Genomic_DNA"/>
</dbReference>
<keyword evidence="3" id="KW-1185">Reference proteome</keyword>
<dbReference type="InterPro" id="IPR052942">
    <property type="entry name" value="LPS_cholinephosphotransferase"/>
</dbReference>
<dbReference type="STRING" id="45068.Llon_1768"/>
<reference evidence="2 3" key="1">
    <citation type="submission" date="2015-11" db="EMBL/GenBank/DDBJ databases">
        <title>Genomic analysis of 38 Legionella species identifies large and diverse effector repertoires.</title>
        <authorList>
            <person name="Burstein D."/>
            <person name="Amaro F."/>
            <person name="Zusman T."/>
            <person name="Lifshitz Z."/>
            <person name="Cohen O."/>
            <person name="Gilbert J.A."/>
            <person name="Pupko T."/>
            <person name="Shuman H.A."/>
            <person name="Segal G."/>
        </authorList>
    </citation>
    <scope>NUCLEOTIDE SEQUENCE [LARGE SCALE GENOMIC DNA]</scope>
    <source>
        <strain evidence="2 3">ATCC 49505</strain>
    </source>
</reference>
<feature type="domain" description="LicD/FKTN/FKRP nucleotidyltransferase" evidence="1">
    <location>
        <begin position="39"/>
        <end position="258"/>
    </location>
</feature>
<proteinExistence type="predicted"/>
<evidence type="ECO:0000313" key="3">
    <source>
        <dbReference type="Proteomes" id="UP000054997"/>
    </source>
</evidence>
<name>A0A0W0VJ57_9GAMM</name>
<dbReference type="PANTHER" id="PTHR43404:SF2">
    <property type="entry name" value="LIPOPOLYSACCHARIDE CHOLINEPHOSPHOTRANSFERASE LICD"/>
    <property type="match status" value="1"/>
</dbReference>
<gene>
    <name evidence="2" type="ORF">Llon_1768</name>
</gene>
<dbReference type="PATRIC" id="fig|45068.5.peg.1920"/>
<accession>A0A0W0VJ57</accession>
<dbReference type="InterPro" id="IPR007074">
    <property type="entry name" value="LicD/FKTN/FKRP_NTP_transf"/>
</dbReference>
<comment type="caution">
    <text evidence="2">The sequence shown here is derived from an EMBL/GenBank/DDBJ whole genome shotgun (WGS) entry which is preliminary data.</text>
</comment>
<sequence length="285" mass="32633">MSLYDNQGAFSAATAMQDGRLRQAQLKMLAMLEAVDKICAKHGLDYWLEGGTLLGAVRHQGFIPWDDDLDISMPRESYEAFLHLAPEELPDHLGLQTAQLDPGYFNLSAPLKIRDRNSLFIELHETGNEPYQQGIFIDVFVYDKMATEKKIRKRNKFLAKKILRLLQSKYSTVPSGHYAGLYRALSRLFSKSMLEKKLNAIIAKARTFESPYLGYGYDCVNSNLVCYEDIYPLKRAHFEGGQFNIPNRFEVILQQLYGDYMRLPPEEARIMKHCRTLIPELGVAP</sequence>
<dbReference type="AlphaFoldDB" id="A0A0W0VJ57"/>
<dbReference type="Proteomes" id="UP000054997">
    <property type="component" value="Unassembled WGS sequence"/>
</dbReference>
<dbReference type="Pfam" id="PF04991">
    <property type="entry name" value="LicD"/>
    <property type="match status" value="1"/>
</dbReference>
<dbReference type="GO" id="GO:0009100">
    <property type="term" value="P:glycoprotein metabolic process"/>
    <property type="evidence" value="ECO:0007669"/>
    <property type="project" value="UniProtKB-ARBA"/>
</dbReference>
<evidence type="ECO:0000313" key="2">
    <source>
        <dbReference type="EMBL" id="KTD20147.1"/>
    </source>
</evidence>
<dbReference type="RefSeq" id="WP_058529754.1">
    <property type="nucleotide sequence ID" value="NZ_CAAAHZ010000009.1"/>
</dbReference>